<evidence type="ECO:0000256" key="1">
    <source>
        <dbReference type="ARBA" id="ARBA00004474"/>
    </source>
</evidence>
<dbReference type="PANTHER" id="PTHR10492">
    <property type="match status" value="1"/>
</dbReference>
<dbReference type="GO" id="GO:0005524">
    <property type="term" value="F:ATP binding"/>
    <property type="evidence" value="ECO:0007669"/>
    <property type="project" value="UniProtKB-KW"/>
</dbReference>
<dbReference type="InterPro" id="IPR049163">
    <property type="entry name" value="Pif1-like_2B_dom"/>
</dbReference>
<comment type="cofactor">
    <cofactor evidence="2">
        <name>Mg(2+)</name>
        <dbReference type="ChEBI" id="CHEBI:18420"/>
    </cofactor>
</comment>
<dbReference type="Pfam" id="PF21530">
    <property type="entry name" value="Pif1_2B_dom"/>
    <property type="match status" value="1"/>
</dbReference>
<keyword evidence="2" id="KW-0067">ATP-binding</keyword>
<accession>A0A484L6P1</accession>
<name>A0A484L6P1_9ASTE</name>
<protein>
    <recommendedName>
        <fullName evidence="2">ATP-dependent DNA helicase</fullName>
        <ecNumber evidence="2">5.6.2.3</ecNumber>
    </recommendedName>
</protein>
<keyword evidence="2" id="KW-0233">DNA recombination</keyword>
<dbReference type="GO" id="GO:0043139">
    <property type="term" value="F:5'-3' DNA helicase activity"/>
    <property type="evidence" value="ECO:0007669"/>
    <property type="project" value="UniProtKB-EC"/>
</dbReference>
<dbReference type="SUPFAM" id="SSF52540">
    <property type="entry name" value="P-loop containing nucleoside triphosphate hydrolases"/>
    <property type="match status" value="2"/>
</dbReference>
<dbReference type="Proteomes" id="UP000595140">
    <property type="component" value="Unassembled WGS sequence"/>
</dbReference>
<dbReference type="InterPro" id="IPR010285">
    <property type="entry name" value="DNA_helicase_pif1-like_DEAD"/>
</dbReference>
<feature type="domain" description="DNA helicase Pif1-like 2B" evidence="4">
    <location>
        <begin position="425"/>
        <end position="467"/>
    </location>
</feature>
<keyword evidence="2" id="KW-0347">Helicase</keyword>
<keyword evidence="2" id="KW-0547">Nucleotide-binding</keyword>
<dbReference type="CDD" id="cd18809">
    <property type="entry name" value="SF1_C_RecD"/>
    <property type="match status" value="1"/>
</dbReference>
<dbReference type="GO" id="GO:0006281">
    <property type="term" value="P:DNA repair"/>
    <property type="evidence" value="ECO:0007669"/>
    <property type="project" value="UniProtKB-KW"/>
</dbReference>
<dbReference type="EMBL" id="OOIL02001104">
    <property type="protein sequence ID" value="VFQ72009.1"/>
    <property type="molecule type" value="Genomic_DNA"/>
</dbReference>
<dbReference type="GO" id="GO:0016887">
    <property type="term" value="F:ATP hydrolysis activity"/>
    <property type="evidence" value="ECO:0007669"/>
    <property type="project" value="RHEA"/>
</dbReference>
<dbReference type="InterPro" id="IPR027417">
    <property type="entry name" value="P-loop_NTPase"/>
</dbReference>
<comment type="similarity">
    <text evidence="2">Belongs to the helicase family.</text>
</comment>
<organism evidence="5 6">
    <name type="scientific">Cuscuta campestris</name>
    <dbReference type="NCBI Taxonomy" id="132261"/>
    <lineage>
        <taxon>Eukaryota</taxon>
        <taxon>Viridiplantae</taxon>
        <taxon>Streptophyta</taxon>
        <taxon>Embryophyta</taxon>
        <taxon>Tracheophyta</taxon>
        <taxon>Spermatophyta</taxon>
        <taxon>Magnoliopsida</taxon>
        <taxon>eudicotyledons</taxon>
        <taxon>Gunneridae</taxon>
        <taxon>Pentapetalae</taxon>
        <taxon>asterids</taxon>
        <taxon>lamiids</taxon>
        <taxon>Solanales</taxon>
        <taxon>Convolvulaceae</taxon>
        <taxon>Cuscuteae</taxon>
        <taxon>Cuscuta</taxon>
        <taxon>Cuscuta subgen. Grammica</taxon>
        <taxon>Cuscuta sect. Cleistogrammica</taxon>
    </lineage>
</organism>
<dbReference type="GO" id="GO:0009536">
    <property type="term" value="C:plastid"/>
    <property type="evidence" value="ECO:0007669"/>
    <property type="project" value="UniProtKB-SubCell"/>
</dbReference>
<dbReference type="OrthoDB" id="1302464at2759"/>
<comment type="catalytic activity">
    <reaction evidence="2">
        <text>ATP + H2O = ADP + phosphate + H(+)</text>
        <dbReference type="Rhea" id="RHEA:13065"/>
        <dbReference type="ChEBI" id="CHEBI:15377"/>
        <dbReference type="ChEBI" id="CHEBI:15378"/>
        <dbReference type="ChEBI" id="CHEBI:30616"/>
        <dbReference type="ChEBI" id="CHEBI:43474"/>
        <dbReference type="ChEBI" id="CHEBI:456216"/>
        <dbReference type="EC" id="5.6.2.3"/>
    </reaction>
</comment>
<gene>
    <name evidence="5" type="ORF">CCAM_LOCUS13785</name>
</gene>
<evidence type="ECO:0000259" key="4">
    <source>
        <dbReference type="Pfam" id="PF21530"/>
    </source>
</evidence>
<dbReference type="PANTHER" id="PTHR10492:SF100">
    <property type="entry name" value="ATP-DEPENDENT DNA HELICASE"/>
    <property type="match status" value="1"/>
</dbReference>
<evidence type="ECO:0000256" key="2">
    <source>
        <dbReference type="RuleBase" id="RU363044"/>
    </source>
</evidence>
<keyword evidence="2" id="KW-0234">DNA repair</keyword>
<comment type="subcellular location">
    <subcellularLocation>
        <location evidence="1">Plastid</location>
    </subcellularLocation>
</comment>
<feature type="domain" description="DNA helicase Pif1-like DEAD-box helicase" evidence="3">
    <location>
        <begin position="128"/>
        <end position="332"/>
    </location>
</feature>
<dbReference type="GO" id="GO:0006310">
    <property type="term" value="P:DNA recombination"/>
    <property type="evidence" value="ECO:0007669"/>
    <property type="project" value="UniProtKB-KW"/>
</dbReference>
<evidence type="ECO:0000259" key="3">
    <source>
        <dbReference type="Pfam" id="PF05970"/>
    </source>
</evidence>
<sequence>MGLLTENAAADVCLEEAVMYQMPSSLRRLFATLFVFCDIPNPRELWAKYKKYLYEDFSQVHIYTPLEMETMTLKLIGDITEALGKSILTFNLTECAIPLTVAEIQARELRAEYNINISEQDLQCAQILNRSQQIAFDSIMKSVTANKPTVFFVDGPGGTGKTFLYRALLATIRSKKWIALATATSGIAASILLGGCTAHSMFKLPLDGNDRYTCNIGKQSAIATLLKEARIIIWDEITMANRGIIEALDLTLRDIMSSNDLFGGKVIVFGGDLRQTRPVVRNGNRQDCINACIVKSSHIWPKMIRLTLEENVRAQGDPSFCEYLMDIGKGSTPTIGCTNIKIPQQFLVRTPDSSDLLSSLITAVYPNLNLFQEDPYTLMGRIVLTTTNEYVDEINTIIIGKFPGESKTLLSYDVPLDEKYKNCQDLLHTLSFPGLPPHTLVLKKKCPVILLRNLNPCEGLCNGTRLICDASHDQLISCFIAFGEYKGKHVFIPRIPLEMSRDERCAIPFKRTQFPVKLCFAMTINKSQGQTLEFAGIFLRRPVLCHGQLYVAMSRAKNAASIKMLIYDEIDNSKTTNATANIVYSEIIEYLT</sequence>
<keyword evidence="2" id="KW-0378">Hydrolase</keyword>
<proteinExistence type="inferred from homology"/>
<dbReference type="EC" id="5.6.2.3" evidence="2"/>
<evidence type="ECO:0000313" key="6">
    <source>
        <dbReference type="Proteomes" id="UP000595140"/>
    </source>
</evidence>
<dbReference type="Gene3D" id="3.40.50.300">
    <property type="entry name" value="P-loop containing nucleotide triphosphate hydrolases"/>
    <property type="match status" value="1"/>
</dbReference>
<keyword evidence="6" id="KW-1185">Reference proteome</keyword>
<dbReference type="GO" id="GO:0000723">
    <property type="term" value="P:telomere maintenance"/>
    <property type="evidence" value="ECO:0007669"/>
    <property type="project" value="InterPro"/>
</dbReference>
<keyword evidence="2" id="KW-0227">DNA damage</keyword>
<reference evidence="5 6" key="1">
    <citation type="submission" date="2018-04" db="EMBL/GenBank/DDBJ databases">
        <authorList>
            <person name="Vogel A."/>
        </authorList>
    </citation>
    <scope>NUCLEOTIDE SEQUENCE [LARGE SCALE GENOMIC DNA]</scope>
</reference>
<evidence type="ECO:0000313" key="5">
    <source>
        <dbReference type="EMBL" id="VFQ72009.1"/>
    </source>
</evidence>
<dbReference type="Pfam" id="PF05970">
    <property type="entry name" value="PIF1"/>
    <property type="match status" value="1"/>
</dbReference>
<dbReference type="AlphaFoldDB" id="A0A484L6P1"/>